<keyword evidence="2" id="KW-1185">Reference proteome</keyword>
<accession>A0ABP0DK21</accession>
<name>A0ABP0DK21_9PEZI</name>
<comment type="caution">
    <text evidence="1">The sequence shown here is derived from an EMBL/GenBank/DDBJ whole genome shotgun (WGS) entry which is preliminary data.</text>
</comment>
<reference evidence="1 2" key="1">
    <citation type="submission" date="2024-01" db="EMBL/GenBank/DDBJ databases">
        <authorList>
            <person name="Allen C."/>
            <person name="Tagirdzhanova G."/>
        </authorList>
    </citation>
    <scope>NUCLEOTIDE SEQUENCE [LARGE SCALE GENOMIC DNA]</scope>
    <source>
        <strain evidence="1 2">CBS 573.63</strain>
    </source>
</reference>
<evidence type="ECO:0000313" key="2">
    <source>
        <dbReference type="Proteomes" id="UP001642501"/>
    </source>
</evidence>
<dbReference type="EMBL" id="CAWUOM010000048">
    <property type="protein sequence ID" value="CAK7268605.1"/>
    <property type="molecule type" value="Genomic_DNA"/>
</dbReference>
<gene>
    <name evidence="1" type="ORF">SEPCBS57363_003178</name>
</gene>
<proteinExistence type="predicted"/>
<protein>
    <submittedName>
        <fullName evidence="1">Uncharacterized protein</fullName>
    </submittedName>
</protein>
<sequence>MAARRIIKSAVEKMEHLVKCAVEQQDHVVENDVKEQDLDIKFTIEKRDHVVKGAVKKQVRFFDAAAKGKDRVVEGTIKVHDYSVKDATKMRVQMVEVAVAGQGRVNKDVKKQDKTVKRVDEETDWYESLEDFRRNHSAEAVASRHYKRPGLLTIKEEDEPIYNFLEIFPKKNKYGKPITSSRLDPPVLLSPISSIASTVRPEPCLFSKCCTSIGKNARRNKRKVKRALKRLVKKVHLQTYHLRSSSLWGCIQKMQSSTSDVAVWSGASITSS</sequence>
<evidence type="ECO:0000313" key="1">
    <source>
        <dbReference type="EMBL" id="CAK7268605.1"/>
    </source>
</evidence>
<organism evidence="1 2">
    <name type="scientific">Sporothrix epigloea</name>
    <dbReference type="NCBI Taxonomy" id="1892477"/>
    <lineage>
        <taxon>Eukaryota</taxon>
        <taxon>Fungi</taxon>
        <taxon>Dikarya</taxon>
        <taxon>Ascomycota</taxon>
        <taxon>Pezizomycotina</taxon>
        <taxon>Sordariomycetes</taxon>
        <taxon>Sordariomycetidae</taxon>
        <taxon>Ophiostomatales</taxon>
        <taxon>Ophiostomataceae</taxon>
        <taxon>Sporothrix</taxon>
    </lineage>
</organism>
<dbReference type="Proteomes" id="UP001642501">
    <property type="component" value="Unassembled WGS sequence"/>
</dbReference>